<dbReference type="EMBL" id="MNPL01018796">
    <property type="protein sequence ID" value="OQR70020.1"/>
    <property type="molecule type" value="Genomic_DNA"/>
</dbReference>
<keyword evidence="1" id="KW-0472">Membrane</keyword>
<feature type="transmembrane region" description="Helical" evidence="1">
    <location>
        <begin position="60"/>
        <end position="84"/>
    </location>
</feature>
<keyword evidence="3" id="KW-1185">Reference proteome</keyword>
<dbReference type="InParanoid" id="A0A1V9X915"/>
<keyword evidence="1" id="KW-1133">Transmembrane helix</keyword>
<comment type="caution">
    <text evidence="2">The sequence shown here is derived from an EMBL/GenBank/DDBJ whole genome shotgun (WGS) entry which is preliminary data.</text>
</comment>
<dbReference type="Proteomes" id="UP000192247">
    <property type="component" value="Unassembled WGS sequence"/>
</dbReference>
<gene>
    <name evidence="2" type="ORF">BIW11_04241</name>
</gene>
<dbReference type="AlphaFoldDB" id="A0A1V9X915"/>
<organism evidence="2 3">
    <name type="scientific">Tropilaelaps mercedesae</name>
    <dbReference type="NCBI Taxonomy" id="418985"/>
    <lineage>
        <taxon>Eukaryota</taxon>
        <taxon>Metazoa</taxon>
        <taxon>Ecdysozoa</taxon>
        <taxon>Arthropoda</taxon>
        <taxon>Chelicerata</taxon>
        <taxon>Arachnida</taxon>
        <taxon>Acari</taxon>
        <taxon>Parasitiformes</taxon>
        <taxon>Mesostigmata</taxon>
        <taxon>Gamasina</taxon>
        <taxon>Dermanyssoidea</taxon>
        <taxon>Laelapidae</taxon>
        <taxon>Tropilaelaps</taxon>
    </lineage>
</organism>
<reference evidence="2 3" key="1">
    <citation type="journal article" date="2017" name="Gigascience">
        <title>Draft genome of the honey bee ectoparasitic mite, Tropilaelaps mercedesae, is shaped by the parasitic life history.</title>
        <authorList>
            <person name="Dong X."/>
            <person name="Armstrong S.D."/>
            <person name="Xia D."/>
            <person name="Makepeace B.L."/>
            <person name="Darby A.C."/>
            <person name="Kadowaki T."/>
        </authorList>
    </citation>
    <scope>NUCLEOTIDE SEQUENCE [LARGE SCALE GENOMIC DNA]</scope>
    <source>
        <strain evidence="2">Wuxi-XJTLU</strain>
    </source>
</reference>
<name>A0A1V9X915_9ACAR</name>
<evidence type="ECO:0000256" key="1">
    <source>
        <dbReference type="SAM" id="Phobius"/>
    </source>
</evidence>
<evidence type="ECO:0000313" key="3">
    <source>
        <dbReference type="Proteomes" id="UP000192247"/>
    </source>
</evidence>
<keyword evidence="1" id="KW-0812">Transmembrane</keyword>
<accession>A0A1V9X915</accession>
<proteinExistence type="predicted"/>
<evidence type="ECO:0000313" key="2">
    <source>
        <dbReference type="EMBL" id="OQR70020.1"/>
    </source>
</evidence>
<sequence>MHVGLRRPCSFSPALWQRCRVTLSHSRKNKQTGSWVRTEHCRDLKDVDTSALDAPSLLPVAVSGIVASLSLISLLLLTIAAVIFSKFT</sequence>
<protein>
    <submittedName>
        <fullName evidence="2">Uncharacterized protein</fullName>
    </submittedName>
</protein>